<dbReference type="InterPro" id="IPR003593">
    <property type="entry name" value="AAA+_ATPase"/>
</dbReference>
<dbReference type="GO" id="GO:0015807">
    <property type="term" value="P:L-amino acid transport"/>
    <property type="evidence" value="ECO:0007669"/>
    <property type="project" value="TreeGrafter"/>
</dbReference>
<gene>
    <name evidence="7" type="ORF">UFOPK1960_00801</name>
    <name evidence="8" type="ORF">UFOPK2921_00470</name>
    <name evidence="9" type="ORF">UFOPK4275_00241</name>
    <name evidence="10" type="ORF">UFOPK4422_00612</name>
</gene>
<dbReference type="InterPro" id="IPR003439">
    <property type="entry name" value="ABC_transporter-like_ATP-bd"/>
</dbReference>
<keyword evidence="4" id="KW-0067">ATP-binding</keyword>
<dbReference type="PANTHER" id="PTHR43820">
    <property type="entry name" value="HIGH-AFFINITY BRANCHED-CHAIN AMINO ACID TRANSPORT ATP-BINDING PROTEIN LIVF"/>
    <property type="match status" value="1"/>
</dbReference>
<dbReference type="EMBL" id="CAEZZV010000043">
    <property type="protein sequence ID" value="CAB4774812.1"/>
    <property type="molecule type" value="Genomic_DNA"/>
</dbReference>
<evidence type="ECO:0000256" key="4">
    <source>
        <dbReference type="ARBA" id="ARBA00022840"/>
    </source>
</evidence>
<keyword evidence="2" id="KW-0813">Transport</keyword>
<evidence type="ECO:0000259" key="6">
    <source>
        <dbReference type="PROSITE" id="PS50893"/>
    </source>
</evidence>
<dbReference type="InterPro" id="IPR052156">
    <property type="entry name" value="BCAA_Transport_ATP-bd_LivF"/>
</dbReference>
<dbReference type="Pfam" id="PF00005">
    <property type="entry name" value="ABC_tran"/>
    <property type="match status" value="1"/>
</dbReference>
<dbReference type="SMART" id="SM00382">
    <property type="entry name" value="AAA"/>
    <property type="match status" value="1"/>
</dbReference>
<accession>A0A6J6VQU0</accession>
<dbReference type="EMBL" id="CAFBQJ010000024">
    <property type="protein sequence ID" value="CAB5045467.1"/>
    <property type="molecule type" value="Genomic_DNA"/>
</dbReference>
<feature type="domain" description="ABC transporter" evidence="6">
    <location>
        <begin position="11"/>
        <end position="239"/>
    </location>
</feature>
<dbReference type="InterPro" id="IPR027417">
    <property type="entry name" value="P-loop_NTPase"/>
</dbReference>
<evidence type="ECO:0000256" key="3">
    <source>
        <dbReference type="ARBA" id="ARBA00022741"/>
    </source>
</evidence>
<evidence type="ECO:0000256" key="1">
    <source>
        <dbReference type="ARBA" id="ARBA00005417"/>
    </source>
</evidence>
<dbReference type="EMBL" id="CAEZVL010000111">
    <property type="protein sequence ID" value="CAB4632871.1"/>
    <property type="molecule type" value="Genomic_DNA"/>
</dbReference>
<dbReference type="Gene3D" id="3.40.50.300">
    <property type="entry name" value="P-loop containing nucleotide triphosphate hydrolases"/>
    <property type="match status" value="1"/>
</dbReference>
<evidence type="ECO:0000313" key="9">
    <source>
        <dbReference type="EMBL" id="CAB5045467.1"/>
    </source>
</evidence>
<dbReference type="PROSITE" id="PS00211">
    <property type="entry name" value="ABC_TRANSPORTER_1"/>
    <property type="match status" value="1"/>
</dbReference>
<dbReference type="PROSITE" id="PS50893">
    <property type="entry name" value="ABC_TRANSPORTER_2"/>
    <property type="match status" value="1"/>
</dbReference>
<dbReference type="PANTHER" id="PTHR43820:SF4">
    <property type="entry name" value="HIGH-AFFINITY BRANCHED-CHAIN AMINO ACID TRANSPORT ATP-BINDING PROTEIN LIVF"/>
    <property type="match status" value="1"/>
</dbReference>
<keyword evidence="3" id="KW-0547">Nucleotide-binding</keyword>
<protein>
    <submittedName>
        <fullName evidence="8">Unannotated protein</fullName>
    </submittedName>
</protein>
<organism evidence="8">
    <name type="scientific">freshwater metagenome</name>
    <dbReference type="NCBI Taxonomy" id="449393"/>
    <lineage>
        <taxon>unclassified sequences</taxon>
        <taxon>metagenomes</taxon>
        <taxon>ecological metagenomes</taxon>
    </lineage>
</organism>
<evidence type="ECO:0000313" key="8">
    <source>
        <dbReference type="EMBL" id="CAB4774812.1"/>
    </source>
</evidence>
<dbReference type="GO" id="GO:0015658">
    <property type="term" value="F:branched-chain amino acid transmembrane transporter activity"/>
    <property type="evidence" value="ECO:0007669"/>
    <property type="project" value="TreeGrafter"/>
</dbReference>
<evidence type="ECO:0000313" key="7">
    <source>
        <dbReference type="EMBL" id="CAB4632871.1"/>
    </source>
</evidence>
<dbReference type="CDD" id="cd03224">
    <property type="entry name" value="ABC_TM1139_LivF_branched"/>
    <property type="match status" value="1"/>
</dbReference>
<reference evidence="8" key="1">
    <citation type="submission" date="2020-05" db="EMBL/GenBank/DDBJ databases">
        <authorList>
            <person name="Chiriac C."/>
            <person name="Salcher M."/>
            <person name="Ghai R."/>
            <person name="Kavagutti S V."/>
        </authorList>
    </citation>
    <scope>NUCLEOTIDE SEQUENCE</scope>
</reference>
<evidence type="ECO:0000313" key="10">
    <source>
        <dbReference type="EMBL" id="CAB5119713.1"/>
    </source>
</evidence>
<evidence type="ECO:0000256" key="5">
    <source>
        <dbReference type="ARBA" id="ARBA00022970"/>
    </source>
</evidence>
<dbReference type="InterPro" id="IPR017871">
    <property type="entry name" value="ABC_transporter-like_CS"/>
</dbReference>
<keyword evidence="5" id="KW-0029">Amino-acid transport</keyword>
<dbReference type="AlphaFoldDB" id="A0A6J6VQU0"/>
<dbReference type="EMBL" id="CAFBRX010000048">
    <property type="protein sequence ID" value="CAB5119713.1"/>
    <property type="molecule type" value="Genomic_DNA"/>
</dbReference>
<sequence>MTNTTETTIALSLKGITSGYGTTTIVRDIDLNIEAGSVTALLGPNGAGKSTLLKTMSGLIRPMSGSVMIDGHDVSSLAPNKRANLGLCHIPEGRGIFPSMTVKENLELQAKPGEQSIAIEKGIAAFPILGERLMQRAGTMSGGQQQMLSMARAYTQNPRVILVDEGSLGLAPIVVDEIFSFLAGVAAAGAALLIVDQFVARALALATSAYVMTRGEIVFAGTSAELQRSDVFERYLGTHE</sequence>
<proteinExistence type="inferred from homology"/>
<dbReference type="SUPFAM" id="SSF52540">
    <property type="entry name" value="P-loop containing nucleoside triphosphate hydrolases"/>
    <property type="match status" value="1"/>
</dbReference>
<dbReference type="GO" id="GO:0016887">
    <property type="term" value="F:ATP hydrolysis activity"/>
    <property type="evidence" value="ECO:0007669"/>
    <property type="project" value="InterPro"/>
</dbReference>
<dbReference type="GO" id="GO:0005524">
    <property type="term" value="F:ATP binding"/>
    <property type="evidence" value="ECO:0007669"/>
    <property type="project" value="UniProtKB-KW"/>
</dbReference>
<evidence type="ECO:0000256" key="2">
    <source>
        <dbReference type="ARBA" id="ARBA00022448"/>
    </source>
</evidence>
<comment type="similarity">
    <text evidence="1">Belongs to the ABC transporter superfamily.</text>
</comment>
<name>A0A6J6VQU0_9ZZZZ</name>